<organism evidence="1">
    <name type="scientific">Lactobacillus delbrueckii subsp. lactis</name>
    <dbReference type="NCBI Taxonomy" id="29397"/>
    <lineage>
        <taxon>Bacteria</taxon>
        <taxon>Bacillati</taxon>
        <taxon>Bacillota</taxon>
        <taxon>Bacilli</taxon>
        <taxon>Lactobacillales</taxon>
        <taxon>Lactobacillaceae</taxon>
        <taxon>Lactobacillus</taxon>
    </lineage>
</organism>
<dbReference type="EMBL" id="CP031023">
    <property type="protein sequence ID" value="AZA15478.1"/>
    <property type="molecule type" value="Genomic_DNA"/>
</dbReference>
<dbReference type="RefSeq" id="WP_003613110.1">
    <property type="nucleotide sequence ID" value="NZ_BJLK01000020.1"/>
</dbReference>
<evidence type="ECO:0000313" key="1">
    <source>
        <dbReference type="EMBL" id="AZA15478.1"/>
    </source>
</evidence>
<dbReference type="AlphaFoldDB" id="A0A061CUG0"/>
<protein>
    <submittedName>
        <fullName evidence="1">Uncharacterized protein</fullName>
    </submittedName>
</protein>
<sequence>MEECHALFFDKGMENGAFSGVRYNLQEYLEKYPDAEFEIITDTYNMTITVMEGYIYRDGQEAMAGIISLWTLGEVIADF</sequence>
<proteinExistence type="predicted"/>
<accession>A0A061CUG0</accession>
<gene>
    <name evidence="1" type="ORF">DQL93_01670</name>
</gene>
<name>A0A061CUG0_LACDL</name>
<reference evidence="1" key="1">
    <citation type="submission" date="2018-07" db="EMBL/GenBank/DDBJ databases">
        <authorList>
            <person name="Somerville V."/>
        </authorList>
    </citation>
    <scope>NUCLEOTIDE SEQUENCE</scope>
    <source>
        <strain evidence="1">NWC_2_2</strain>
    </source>
</reference>